<dbReference type="VEuPathDB" id="TriTrypDB:TcBrA4_0006010"/>
<comment type="caution">
    <text evidence="2">The sequence shown here is derived from an EMBL/GenBank/DDBJ whole genome shotgun (WGS) entry which is preliminary data.</text>
</comment>
<dbReference type="VEuPathDB" id="TriTrypDB:C3747_168g73"/>
<dbReference type="VEuPathDB" id="TriTrypDB:Tc_MARK_10253"/>
<dbReference type="Proteomes" id="UP000246121">
    <property type="component" value="Unassembled WGS sequence"/>
</dbReference>
<evidence type="ECO:0000313" key="3">
    <source>
        <dbReference type="Proteomes" id="UP000246121"/>
    </source>
</evidence>
<dbReference type="VEuPathDB" id="TriTrypDB:TcCLB.511217.150"/>
<protein>
    <submittedName>
        <fullName evidence="2">Uncharacterized protein</fullName>
    </submittedName>
</protein>
<dbReference type="VEuPathDB" id="TriTrypDB:TCSYLVIO_007553"/>
<dbReference type="VEuPathDB" id="TriTrypDB:TCDM_03840"/>
<name>A0A2V2V344_TRYCR</name>
<feature type="region of interest" description="Disordered" evidence="1">
    <location>
        <begin position="85"/>
        <end position="131"/>
    </location>
</feature>
<dbReference type="VEuPathDB" id="TriTrypDB:TcCL_ESM00337"/>
<dbReference type="VEuPathDB" id="TriTrypDB:C4B63_55g90"/>
<dbReference type="AlphaFoldDB" id="A0A2V2V344"/>
<proteinExistence type="predicted"/>
<sequence>MDKLASRSDAAQPSSSLDEQLLRLLQQQVAIEECLSGQRALMQRITEGFSVLREWASRHAHHDLSLHDLLVLEAYGGGSLCHNEEAPQEVEKEGDEDDTHRGGYRICRPNDMAIPAPHDDRNENGNAQHPGYSKCERWQQQLQEAKRAYRSFIRARVLDEGCAAPDNPAQFHALTADSFYLLLPQLTEMLKELVGITPGAARVQQTSSSLFSLSTSPSFASLADWCASLARVLRFLELGLKHFPEVLDNSPLRPCLVQSLLQLQGDGNDRSHTREEAVLQLRQRAEKLCAHLHRLPVDGVHNYE</sequence>
<evidence type="ECO:0000256" key="1">
    <source>
        <dbReference type="SAM" id="MobiDB-lite"/>
    </source>
</evidence>
<evidence type="ECO:0000313" key="2">
    <source>
        <dbReference type="EMBL" id="PWU89916.1"/>
    </source>
</evidence>
<dbReference type="VEuPathDB" id="TriTrypDB:TcG_02160"/>
<dbReference type="EMBL" id="PRFA01000055">
    <property type="protein sequence ID" value="PWU89916.1"/>
    <property type="molecule type" value="Genomic_DNA"/>
</dbReference>
<dbReference type="VEuPathDB" id="TriTrypDB:TcYC6_0055380"/>
<dbReference type="OrthoDB" id="246884at2759"/>
<dbReference type="VEuPathDB" id="TriTrypDB:ECC02_003331"/>
<reference evidence="2 3" key="1">
    <citation type="journal article" date="2018" name="Microb. Genom.">
        <title>Expanding an expanded genome: long-read sequencing of Trypanosoma cruzi.</title>
        <authorList>
            <person name="Berna L."/>
            <person name="Rodriguez M."/>
            <person name="Chiribao M.L."/>
            <person name="Parodi-Talice A."/>
            <person name="Pita S."/>
            <person name="Rijo G."/>
            <person name="Alvarez-Valin F."/>
            <person name="Robello C."/>
        </authorList>
    </citation>
    <scope>NUCLEOTIDE SEQUENCE [LARGE SCALE GENOMIC DNA]</scope>
    <source>
        <strain evidence="2 3">Dm28c</strain>
    </source>
</reference>
<gene>
    <name evidence="2" type="ORF">C4B63_55g90</name>
</gene>
<dbReference type="VEuPathDB" id="TriTrypDB:BCY84_15974"/>
<dbReference type="VEuPathDB" id="TriTrypDB:TcCLB.506573.70"/>
<organism evidence="2 3">
    <name type="scientific">Trypanosoma cruzi</name>
    <dbReference type="NCBI Taxonomy" id="5693"/>
    <lineage>
        <taxon>Eukaryota</taxon>
        <taxon>Discoba</taxon>
        <taxon>Euglenozoa</taxon>
        <taxon>Kinetoplastea</taxon>
        <taxon>Metakinetoplastina</taxon>
        <taxon>Trypanosomatida</taxon>
        <taxon>Trypanosomatidae</taxon>
        <taxon>Trypanosoma</taxon>
        <taxon>Schizotrypanum</taxon>
    </lineage>
</organism>
<accession>A0A2V2V344</accession>